<sequence length="558" mass="58033">MDVKPSVTGSSISSTHAPQAESSFNLESNGDVQKPNVEPRVKVETDSGNIDRVIEDESVRRKRKWSELGYTAEEIRTREKAVLSYQLALLQDQQATLFPSAPTAFTSYHDVVDRLIPYHIWQIPDEELDGGDPSTSAKDKQRVQRDIFDARVLTGVMNKARDRFTRVKRREGMFPSDLPSVINLIKSSTSQIREELDAVQSSLRMVKMEYDVLETARRSRERLTSSSFHAPNISLPVAPASTSARPMSTPAGPLTNTTTTTSSSSSFSTTTAAPTAIPPSVSTATSTSSTPERGRGRGRPRGSGRGGHREPVTSHLSTPTQSRPAVQATGKTPAPTPSTPSAITGTPSVTAASTSSTTPSAAAPKTGAMPVSAASKASTTPGEGSSRTKDPNAVVSALKPGQPLKVTVAGGAISHLAKLGIVNAGENFVAAKGQANPPAVVISKSADGSTSTLSLDLSKCTPHQHLILAKVLKIRLDVIQSSANASRAASAATGSPSMSKNATPAKAPATTISASAASAGAKTSTNTTPSKAQTPTVNAAAPAASDPSKRTRAAGNGT</sequence>
<feature type="compositionally biased region" description="Low complexity" evidence="1">
    <location>
        <begin position="328"/>
        <end position="364"/>
    </location>
</feature>
<feature type="compositionally biased region" description="Polar residues" evidence="1">
    <location>
        <begin position="375"/>
        <end position="385"/>
    </location>
</feature>
<dbReference type="OrthoDB" id="2556847at2759"/>
<dbReference type="InterPro" id="IPR015671">
    <property type="entry name" value="GSCR1_dom"/>
</dbReference>
<dbReference type="InParanoid" id="A0A1Y1UMN2"/>
<dbReference type="Proteomes" id="UP000193218">
    <property type="component" value="Unassembled WGS sequence"/>
</dbReference>
<feature type="compositionally biased region" description="Polar residues" evidence="1">
    <location>
        <begin position="314"/>
        <end position="324"/>
    </location>
</feature>
<feature type="compositionally biased region" description="Low complexity" evidence="1">
    <location>
        <begin position="248"/>
        <end position="291"/>
    </location>
</feature>
<gene>
    <name evidence="3" type="ORF">BD324DRAFT_619223</name>
</gene>
<comment type="caution">
    <text evidence="3">The sequence shown here is derived from an EMBL/GenBank/DDBJ whole genome shotgun (WGS) entry which is preliminary data.</text>
</comment>
<evidence type="ECO:0000313" key="4">
    <source>
        <dbReference type="Proteomes" id="UP000193218"/>
    </source>
</evidence>
<reference evidence="3 4" key="1">
    <citation type="submission" date="2017-03" db="EMBL/GenBank/DDBJ databases">
        <title>Widespread Adenine N6-methylation of Active Genes in Fungi.</title>
        <authorList>
            <consortium name="DOE Joint Genome Institute"/>
            <person name="Mondo S.J."/>
            <person name="Dannebaum R.O."/>
            <person name="Kuo R.C."/>
            <person name="Louie K.B."/>
            <person name="Bewick A.J."/>
            <person name="Labutti K."/>
            <person name="Haridas S."/>
            <person name="Kuo A."/>
            <person name="Salamov A."/>
            <person name="Ahrendt S.R."/>
            <person name="Lau R."/>
            <person name="Bowen B.P."/>
            <person name="Lipzen A."/>
            <person name="Sullivan W."/>
            <person name="Andreopoulos W.B."/>
            <person name="Clum A."/>
            <person name="Lindquist E."/>
            <person name="Daum C."/>
            <person name="Northen T.R."/>
            <person name="Ramamoorthy G."/>
            <person name="Schmitz R.J."/>
            <person name="Gryganskyi A."/>
            <person name="Culley D."/>
            <person name="Magnuson J."/>
            <person name="James T.Y."/>
            <person name="O'Malley M.A."/>
            <person name="Stajich J.E."/>
            <person name="Spatafora J.W."/>
            <person name="Visel A."/>
            <person name="Grigoriev I.V."/>
        </authorList>
    </citation>
    <scope>NUCLEOTIDE SEQUENCE [LARGE SCALE GENOMIC DNA]</scope>
    <source>
        <strain evidence="3 4">NRRL Y-17943</strain>
    </source>
</reference>
<dbReference type="STRING" id="4999.A0A1Y1UMN2"/>
<protein>
    <recommendedName>
        <fullName evidence="2">GLTSCR protein conserved domain-containing protein</fullName>
    </recommendedName>
</protein>
<name>A0A1Y1UMN2_9TREE</name>
<dbReference type="Pfam" id="PF15249">
    <property type="entry name" value="GLTSCR1"/>
    <property type="match status" value="1"/>
</dbReference>
<keyword evidence="4" id="KW-1185">Reference proteome</keyword>
<dbReference type="AlphaFoldDB" id="A0A1Y1UMN2"/>
<proteinExistence type="predicted"/>
<dbReference type="EMBL" id="NBSH01000003">
    <property type="protein sequence ID" value="ORX39310.1"/>
    <property type="molecule type" value="Genomic_DNA"/>
</dbReference>
<organism evidence="3 4">
    <name type="scientific">Kockovaella imperatae</name>
    <dbReference type="NCBI Taxonomy" id="4999"/>
    <lineage>
        <taxon>Eukaryota</taxon>
        <taxon>Fungi</taxon>
        <taxon>Dikarya</taxon>
        <taxon>Basidiomycota</taxon>
        <taxon>Agaricomycotina</taxon>
        <taxon>Tremellomycetes</taxon>
        <taxon>Tremellales</taxon>
        <taxon>Cuniculitremaceae</taxon>
        <taxon>Kockovaella</taxon>
    </lineage>
</organism>
<feature type="region of interest" description="Disordered" evidence="1">
    <location>
        <begin position="1"/>
        <end position="41"/>
    </location>
</feature>
<evidence type="ECO:0000259" key="2">
    <source>
        <dbReference type="Pfam" id="PF15249"/>
    </source>
</evidence>
<feature type="region of interest" description="Disordered" evidence="1">
    <location>
        <begin position="489"/>
        <end position="558"/>
    </location>
</feature>
<feature type="compositionally biased region" description="Low complexity" evidence="1">
    <location>
        <begin position="489"/>
        <end position="528"/>
    </location>
</feature>
<evidence type="ECO:0000313" key="3">
    <source>
        <dbReference type="EMBL" id="ORX39310.1"/>
    </source>
</evidence>
<feature type="compositionally biased region" description="Polar residues" evidence="1">
    <location>
        <begin position="7"/>
        <end position="31"/>
    </location>
</feature>
<feature type="domain" description="GLTSCR protein conserved" evidence="2">
    <location>
        <begin position="92"/>
        <end position="189"/>
    </location>
</feature>
<evidence type="ECO:0000256" key="1">
    <source>
        <dbReference type="SAM" id="MobiDB-lite"/>
    </source>
</evidence>
<feature type="region of interest" description="Disordered" evidence="1">
    <location>
        <begin position="222"/>
        <end position="393"/>
    </location>
</feature>
<dbReference type="GeneID" id="33556952"/>
<dbReference type="RefSeq" id="XP_021873173.1">
    <property type="nucleotide sequence ID" value="XM_022015144.1"/>
</dbReference>
<accession>A0A1Y1UMN2</accession>